<accession>A0A2Z5TS89</accession>
<organism evidence="2 3">
    <name type="scientific">Streptococcus ruminantium</name>
    <dbReference type="NCBI Taxonomy" id="1917441"/>
    <lineage>
        <taxon>Bacteria</taxon>
        <taxon>Bacillati</taxon>
        <taxon>Bacillota</taxon>
        <taxon>Bacilli</taxon>
        <taxon>Lactobacillales</taxon>
        <taxon>Streptococcaceae</taxon>
        <taxon>Streptococcus</taxon>
    </lineage>
</organism>
<dbReference type="RefSeq" id="WP_120171970.1">
    <property type="nucleotide sequence ID" value="NZ_AP018400.1"/>
</dbReference>
<evidence type="ECO:0000256" key="1">
    <source>
        <dbReference type="SAM" id="Phobius"/>
    </source>
</evidence>
<feature type="transmembrane region" description="Helical" evidence="1">
    <location>
        <begin position="97"/>
        <end position="120"/>
    </location>
</feature>
<feature type="transmembrane region" description="Helical" evidence="1">
    <location>
        <begin position="67"/>
        <end position="85"/>
    </location>
</feature>
<dbReference type="OrthoDB" id="2237252at2"/>
<dbReference type="EMBL" id="AP018400">
    <property type="protein sequence ID" value="BBA93034.1"/>
    <property type="molecule type" value="Genomic_DNA"/>
</dbReference>
<keyword evidence="1" id="KW-0812">Transmembrane</keyword>
<reference evidence="2 3" key="1">
    <citation type="journal article" date="2018" name="Genome Biol. Evol.">
        <title>Complete Genome Sequence of Streptococcus ruminantium sp. nov. GUT-187T (=DSM 104980T =JCM 31869T), the Type Strain of S. ruminantium, and Comparison with Genome Sequences of Streptococcus suis Strains.</title>
        <authorList>
            <person name="Tohya M."/>
            <person name="Sekizaki T."/>
            <person name="Miyoshi-Akiyama T."/>
        </authorList>
    </citation>
    <scope>NUCLEOTIDE SEQUENCE [LARGE SCALE GENOMIC DNA]</scope>
    <source>
        <strain evidence="2 3">GUT187T</strain>
    </source>
</reference>
<evidence type="ECO:0000313" key="2">
    <source>
        <dbReference type="EMBL" id="BBA93034.1"/>
    </source>
</evidence>
<dbReference type="KEGG" id="srq:SR187_7150"/>
<protein>
    <submittedName>
        <fullName evidence="2">DUF3397 domain-containing protein</fullName>
    </submittedName>
</protein>
<dbReference type="Proteomes" id="UP000269331">
    <property type="component" value="Chromosome"/>
</dbReference>
<evidence type="ECO:0000313" key="3">
    <source>
        <dbReference type="Proteomes" id="UP000269331"/>
    </source>
</evidence>
<dbReference type="InterPro" id="IPR024515">
    <property type="entry name" value="DUF3397"/>
</dbReference>
<keyword evidence="1" id="KW-1133">Transmembrane helix</keyword>
<dbReference type="AlphaFoldDB" id="A0A2Z5TS89"/>
<name>A0A2Z5TS89_9STRE</name>
<keyword evidence="1" id="KW-0472">Membrane</keyword>
<feature type="transmembrane region" description="Helical" evidence="1">
    <location>
        <begin position="6"/>
        <end position="30"/>
    </location>
</feature>
<dbReference type="Pfam" id="PF11877">
    <property type="entry name" value="DUF3397"/>
    <property type="match status" value="1"/>
</dbReference>
<proteinExistence type="predicted"/>
<sequence length="122" mass="14491">MFESIIFLKIAAFLFIFLTLAISIIAVKFFKLQKWRWNFADIAFPLYAIEFYLISDKAYYNSLLPHLVFALSFLAIGLCAFFLFKKKEFSYKKFFKFFWRAGFILTFLMYLALVIAVFMLSS</sequence>
<gene>
    <name evidence="2" type="ORF">SR187_7150</name>
</gene>
<dbReference type="GeneID" id="52229958"/>